<reference evidence="2 3" key="1">
    <citation type="submission" date="2020-07" db="EMBL/GenBank/DDBJ databases">
        <title>Diversity of carbapenemase encoding genes among Pseudomonas putida group clinical isolates in a tertiary Brazilian hospital.</title>
        <authorList>
            <person name="Alberto-Lei F."/>
            <person name="Nodari C.S."/>
            <person name="Streling A.P."/>
            <person name="Paulino J.T."/>
            <person name="Bessa-Neto F.O."/>
            <person name="Cayo R."/>
            <person name="Gales A.C."/>
        </authorList>
    </citation>
    <scope>NUCLEOTIDE SEQUENCE [LARGE SCALE GENOMIC DNA]</scope>
    <source>
        <strain evidence="2 3">12273</strain>
    </source>
</reference>
<evidence type="ECO:0000313" key="3">
    <source>
        <dbReference type="Proteomes" id="UP000590738"/>
    </source>
</evidence>
<keyword evidence="1" id="KW-1133">Transmembrane helix</keyword>
<keyword evidence="1" id="KW-0812">Transmembrane</keyword>
<dbReference type="Proteomes" id="UP000590738">
    <property type="component" value="Unassembled WGS sequence"/>
</dbReference>
<sequence>MERSDLDAEIAAADQELSALLEKHINVPVKRSIEEVSGGLSLTLKGDFEACVLSLRSELKKLNSAFEELGDDLGSVHKVSKRVETLVQQAEGAQDSRFERAGAQVAESARQISEGIAGVEERLSKLGAAQLHHLNTALKTLAADFQAQRAESRDAQQKSLVKLDEIASAIAAQQTEAQGTNVVSRRRFIWTCVGLAVNFGVLVALLAKAFL</sequence>
<evidence type="ECO:0000313" key="2">
    <source>
        <dbReference type="EMBL" id="MBA6144657.1"/>
    </source>
</evidence>
<accession>A0A7W2QVS5</accession>
<name>A0A7W2QVS5_9PSED</name>
<gene>
    <name evidence="2" type="ORF">H4B97_19650</name>
</gene>
<protein>
    <submittedName>
        <fullName evidence="2">Uncharacterized protein</fullName>
    </submittedName>
</protein>
<dbReference type="RefSeq" id="WP_047595829.1">
    <property type="nucleotide sequence ID" value="NZ_BQHP01000018.1"/>
</dbReference>
<organism evidence="2 3">
    <name type="scientific">Pseudomonas juntendi</name>
    <dbReference type="NCBI Taxonomy" id="2666183"/>
    <lineage>
        <taxon>Bacteria</taxon>
        <taxon>Pseudomonadati</taxon>
        <taxon>Pseudomonadota</taxon>
        <taxon>Gammaproteobacteria</taxon>
        <taxon>Pseudomonadales</taxon>
        <taxon>Pseudomonadaceae</taxon>
        <taxon>Pseudomonas</taxon>
    </lineage>
</organism>
<feature type="transmembrane region" description="Helical" evidence="1">
    <location>
        <begin position="188"/>
        <end position="207"/>
    </location>
</feature>
<dbReference type="AlphaFoldDB" id="A0A7W2QVS5"/>
<proteinExistence type="predicted"/>
<comment type="caution">
    <text evidence="2">The sequence shown here is derived from an EMBL/GenBank/DDBJ whole genome shotgun (WGS) entry which is preliminary data.</text>
</comment>
<dbReference type="EMBL" id="JACGCZ010000038">
    <property type="protein sequence ID" value="MBA6144657.1"/>
    <property type="molecule type" value="Genomic_DNA"/>
</dbReference>
<evidence type="ECO:0000256" key="1">
    <source>
        <dbReference type="SAM" id="Phobius"/>
    </source>
</evidence>
<keyword evidence="1" id="KW-0472">Membrane</keyword>